<comment type="caution">
    <text evidence="5">The sequence shown here is derived from an EMBL/GenBank/DDBJ whole genome shotgun (WGS) entry which is preliminary data.</text>
</comment>
<dbReference type="GO" id="GO:0004601">
    <property type="term" value="F:peroxidase activity"/>
    <property type="evidence" value="ECO:0007669"/>
    <property type="project" value="UniProtKB-KW"/>
</dbReference>
<dbReference type="InterPro" id="IPR013783">
    <property type="entry name" value="Ig-like_fold"/>
</dbReference>
<reference evidence="6" key="1">
    <citation type="submission" date="2018-08" db="EMBL/GenBank/DDBJ databases">
        <title>Thalassotalea euphylliae genome.</title>
        <authorList>
            <person name="Summers S."/>
            <person name="Rice S.A."/>
            <person name="Freckelton M.L."/>
            <person name="Nedved B.T."/>
            <person name="Hadfield M.G."/>
        </authorList>
    </citation>
    <scope>NUCLEOTIDE SEQUENCE [LARGE SCALE GENOMIC DNA]</scope>
    <source>
        <strain evidence="6">H3</strain>
    </source>
</reference>
<dbReference type="RefSeq" id="WP_116014905.1">
    <property type="nucleotide sequence ID" value="NZ_QUOT01000001.1"/>
</dbReference>
<accession>A0A3E0U1W7</accession>
<dbReference type="Pfam" id="PF22352">
    <property type="entry name" value="K319L-like_PKD"/>
    <property type="match status" value="1"/>
</dbReference>
<name>A0A3E0U1W7_9GAMM</name>
<evidence type="ECO:0000313" key="6">
    <source>
        <dbReference type="Proteomes" id="UP000256899"/>
    </source>
</evidence>
<feature type="region of interest" description="Disordered" evidence="4">
    <location>
        <begin position="112"/>
        <end position="156"/>
    </location>
</feature>
<dbReference type="SUPFAM" id="SSF48113">
    <property type="entry name" value="Heme-dependent peroxidases"/>
    <property type="match status" value="1"/>
</dbReference>
<keyword evidence="2" id="KW-0964">Secreted</keyword>
<sequence length="673" mass="73780">MKKTGFNYTALAVCLALTGCGGSSDSETSTNSSSNALPLVDAGARQDVDERSFVTLSGTATDAEGEVSFVWQQVSGTPVNLNNTNTLTPSFRAPATTNDESLVFRLTVTDSDNASSSDEVSIQVSDRRASPQGINENAQDRRNQANNNRRNDPRFVNNREVRTIDGSFNNQTNTLWGSSFSHLARWAVADYEDGIASLAGAARPSARVVSNNIHAQEDGEIIPNTFGTSDFLWQWGQFLDHDIGVTDGVEEAADIAVPRGDTYFDPRGTGEQTILFSRALFDHNTGTDQSNPREQENELTAWIDGSMIYGSDDERALALRVSEQSPYLATSEGNLLPFNITGQTNANAFGVDDAQLFLAGDIRANEQVGLAVMHTLWVREHNRIATDMAQANPDASGEQIYQAARRLVIAKIQIITYQEYLPALIGEDAISDYRGYNAAVNPGLFNEFAVAAYRYGHSLVNNQLLRLDAQGNSIEAGALSLRDAFFTAPNLLTNETSIDPILRGQASQLSQKLDVNVTHELRNFLFGKPGAGGLDLVSLNIQRGRDHGVPSYNDMRDVFGLERFTSFSEITSNSELAAALAQTYETVDDIDLFTGGLAEDPLSEVGSQMGELFRAMHIRQFEAFRDGDRFWYQRYLSPEELRLVEGTTLAEVIRANTSIGSELQDNVFYLKSN</sequence>
<keyword evidence="5" id="KW-0575">Peroxidase</keyword>
<dbReference type="GO" id="GO:0006979">
    <property type="term" value="P:response to oxidative stress"/>
    <property type="evidence" value="ECO:0007669"/>
    <property type="project" value="InterPro"/>
</dbReference>
<dbReference type="PRINTS" id="PR00457">
    <property type="entry name" value="ANPEROXIDASE"/>
</dbReference>
<evidence type="ECO:0000256" key="2">
    <source>
        <dbReference type="ARBA" id="ARBA00022525"/>
    </source>
</evidence>
<dbReference type="EMBL" id="QUOT01000001">
    <property type="protein sequence ID" value="REL30563.1"/>
    <property type="molecule type" value="Genomic_DNA"/>
</dbReference>
<dbReference type="GO" id="GO:0020037">
    <property type="term" value="F:heme binding"/>
    <property type="evidence" value="ECO:0007669"/>
    <property type="project" value="InterPro"/>
</dbReference>
<dbReference type="Pfam" id="PF03098">
    <property type="entry name" value="An_peroxidase"/>
    <property type="match status" value="1"/>
</dbReference>
<dbReference type="Gene3D" id="2.60.40.10">
    <property type="entry name" value="Immunoglobulins"/>
    <property type="match status" value="1"/>
</dbReference>
<dbReference type="InterPro" id="IPR019791">
    <property type="entry name" value="Haem_peroxidase_animal"/>
</dbReference>
<keyword evidence="6" id="KW-1185">Reference proteome</keyword>
<dbReference type="PROSITE" id="PS50292">
    <property type="entry name" value="PEROXIDASE_3"/>
    <property type="match status" value="1"/>
</dbReference>
<dbReference type="Proteomes" id="UP000256899">
    <property type="component" value="Unassembled WGS sequence"/>
</dbReference>
<dbReference type="PANTHER" id="PTHR11475">
    <property type="entry name" value="OXIDASE/PEROXIDASE"/>
    <property type="match status" value="1"/>
</dbReference>
<gene>
    <name evidence="5" type="ORF">DXX94_07485</name>
</gene>
<protein>
    <submittedName>
        <fullName evidence="5">Peroxidase</fullName>
    </submittedName>
</protein>
<proteinExistence type="predicted"/>
<feature type="compositionally biased region" description="Basic and acidic residues" evidence="4">
    <location>
        <begin position="138"/>
        <end position="156"/>
    </location>
</feature>
<dbReference type="PANTHER" id="PTHR11475:SF4">
    <property type="entry name" value="CHORION PEROXIDASE"/>
    <property type="match status" value="1"/>
</dbReference>
<dbReference type="AlphaFoldDB" id="A0A3E0U1W7"/>
<dbReference type="PROSITE" id="PS51257">
    <property type="entry name" value="PROKAR_LIPOPROTEIN"/>
    <property type="match status" value="1"/>
</dbReference>
<feature type="compositionally biased region" description="Polar residues" evidence="4">
    <location>
        <begin position="112"/>
        <end position="124"/>
    </location>
</feature>
<evidence type="ECO:0000256" key="3">
    <source>
        <dbReference type="ARBA" id="ARBA00023180"/>
    </source>
</evidence>
<evidence type="ECO:0000313" key="5">
    <source>
        <dbReference type="EMBL" id="REL30563.1"/>
    </source>
</evidence>
<keyword evidence="5" id="KW-0560">Oxidoreductase</keyword>
<dbReference type="CDD" id="cd09822">
    <property type="entry name" value="peroxinectin_like_bacterial"/>
    <property type="match status" value="1"/>
</dbReference>
<dbReference type="InterPro" id="IPR037120">
    <property type="entry name" value="Haem_peroxidase_sf_animal"/>
</dbReference>
<dbReference type="Gene3D" id="1.10.640.10">
    <property type="entry name" value="Haem peroxidase domain superfamily, animal type"/>
    <property type="match status" value="1"/>
</dbReference>
<comment type="subcellular location">
    <subcellularLocation>
        <location evidence="1">Secreted</location>
    </subcellularLocation>
</comment>
<evidence type="ECO:0000256" key="1">
    <source>
        <dbReference type="ARBA" id="ARBA00004613"/>
    </source>
</evidence>
<keyword evidence="3" id="KW-0325">Glycoprotein</keyword>
<dbReference type="InterPro" id="IPR010255">
    <property type="entry name" value="Haem_peroxidase_sf"/>
</dbReference>
<organism evidence="5 6">
    <name type="scientific">Thalassotalea euphylliae</name>
    <dbReference type="NCBI Taxonomy" id="1655234"/>
    <lineage>
        <taxon>Bacteria</taxon>
        <taxon>Pseudomonadati</taxon>
        <taxon>Pseudomonadota</taxon>
        <taxon>Gammaproteobacteria</taxon>
        <taxon>Alteromonadales</taxon>
        <taxon>Colwelliaceae</taxon>
        <taxon>Thalassotalea</taxon>
    </lineage>
</organism>
<dbReference type="GO" id="GO:0005576">
    <property type="term" value="C:extracellular region"/>
    <property type="evidence" value="ECO:0007669"/>
    <property type="project" value="UniProtKB-SubCell"/>
</dbReference>
<evidence type="ECO:0000256" key="4">
    <source>
        <dbReference type="SAM" id="MobiDB-lite"/>
    </source>
</evidence>